<dbReference type="InterPro" id="IPR007085">
    <property type="entry name" value="DNA/pantothenate-metab_flavo_C"/>
</dbReference>
<dbReference type="GO" id="GO:0004633">
    <property type="term" value="F:phosphopantothenoylcysteine decarboxylase activity"/>
    <property type="evidence" value="ECO:0007669"/>
    <property type="project" value="UniProtKB-UniRule"/>
</dbReference>
<evidence type="ECO:0000313" key="7">
    <source>
        <dbReference type="EMBL" id="MBM4626491.1"/>
    </source>
</evidence>
<feature type="domain" description="DNA/pantothenate metabolism flavoprotein C-terminal" evidence="6">
    <location>
        <begin position="202"/>
        <end position="422"/>
    </location>
</feature>
<dbReference type="SUPFAM" id="SSF52507">
    <property type="entry name" value="Homo-oligomeric flavin-containing Cys decarboxylases, HFCD"/>
    <property type="match status" value="1"/>
</dbReference>
<comment type="caution">
    <text evidence="3">Lacks conserved residue(s) required for the propagation of feature annotation.</text>
</comment>
<evidence type="ECO:0000313" key="8">
    <source>
        <dbReference type="EMBL" id="MBM4717011.1"/>
    </source>
</evidence>
<dbReference type="InterPro" id="IPR036551">
    <property type="entry name" value="Flavin_trans-like"/>
</dbReference>
<dbReference type="InterPro" id="IPR005252">
    <property type="entry name" value="CoaBC"/>
</dbReference>
<dbReference type="PANTHER" id="PTHR14359">
    <property type="entry name" value="HOMO-OLIGOMERIC FLAVIN CONTAINING CYS DECARBOXYLASE FAMILY"/>
    <property type="match status" value="1"/>
</dbReference>
<comment type="cofactor">
    <cofactor evidence="3">
        <name>FMN</name>
        <dbReference type="ChEBI" id="CHEBI:58210"/>
    </cofactor>
    <text evidence="3">Binds 1 FMN per subunit.</text>
</comment>
<dbReference type="GO" id="GO:0015937">
    <property type="term" value="P:coenzyme A biosynthetic process"/>
    <property type="evidence" value="ECO:0007669"/>
    <property type="project" value="UniProtKB-UniRule"/>
</dbReference>
<comment type="catalytic activity">
    <reaction evidence="3 4">
        <text>N-[(R)-4-phosphopantothenoyl]-L-cysteine + H(+) = (R)-4'-phosphopantetheine + CO2</text>
        <dbReference type="Rhea" id="RHEA:16793"/>
        <dbReference type="ChEBI" id="CHEBI:15378"/>
        <dbReference type="ChEBI" id="CHEBI:16526"/>
        <dbReference type="ChEBI" id="CHEBI:59458"/>
        <dbReference type="ChEBI" id="CHEBI:61723"/>
        <dbReference type="EC" id="4.1.1.36"/>
    </reaction>
</comment>
<evidence type="ECO:0000313" key="10">
    <source>
        <dbReference type="Proteomes" id="UP000193518"/>
    </source>
</evidence>
<feature type="binding site" evidence="3">
    <location>
        <position position="296"/>
    </location>
    <ligand>
        <name>CTP</name>
        <dbReference type="ChEBI" id="CHEBI:37563"/>
    </ligand>
</feature>
<dbReference type="Pfam" id="PF02441">
    <property type="entry name" value="Flavoprotein"/>
    <property type="match status" value="1"/>
</dbReference>
<protein>
    <recommendedName>
        <fullName evidence="3">Coenzyme A biosynthesis bifunctional protein CoaBC</fullName>
    </recommendedName>
    <alternativeName>
        <fullName evidence="3">DNA/pantothenate metabolism flavoprotein</fullName>
    </alternativeName>
    <alternativeName>
        <fullName evidence="3">Phosphopantothenoylcysteine synthetase/decarboxylase</fullName>
        <shortName evidence="3">PPCS-PPCDC</shortName>
    </alternativeName>
    <domain>
        <recommendedName>
            <fullName evidence="3">Phosphopantothenoylcysteine decarboxylase</fullName>
            <shortName evidence="3">PPC decarboxylase</shortName>
            <shortName evidence="3">PPC-DC</shortName>
            <ecNumber evidence="3">4.1.1.36</ecNumber>
        </recommendedName>
        <alternativeName>
            <fullName evidence="3">CoaC</fullName>
        </alternativeName>
    </domain>
    <domain>
        <recommendedName>
            <fullName evidence="3">Phosphopantothenate--cysteine ligase</fullName>
            <ecNumber evidence="3">6.3.2.5</ecNumber>
        </recommendedName>
        <alternativeName>
            <fullName evidence="3">CoaB</fullName>
        </alternativeName>
        <alternativeName>
            <fullName evidence="3">Phosphopantothenoylcysteine synthetase</fullName>
            <shortName evidence="3">PPC synthetase</shortName>
            <shortName evidence="3">PPC-S</shortName>
        </alternativeName>
    </domain>
</protein>
<dbReference type="NCBIfam" id="TIGR00521">
    <property type="entry name" value="coaBC_dfp"/>
    <property type="match status" value="1"/>
</dbReference>
<dbReference type="GO" id="GO:0046872">
    <property type="term" value="F:metal ion binding"/>
    <property type="evidence" value="ECO:0007669"/>
    <property type="project" value="UniProtKB-KW"/>
</dbReference>
<dbReference type="EMBL" id="WUYC01000009">
    <property type="protein sequence ID" value="MBM4717011.1"/>
    <property type="molecule type" value="Genomic_DNA"/>
</dbReference>
<dbReference type="GO" id="GO:0010181">
    <property type="term" value="F:FMN binding"/>
    <property type="evidence" value="ECO:0007669"/>
    <property type="project" value="UniProtKB-UniRule"/>
</dbReference>
<dbReference type="Proteomes" id="UP000706122">
    <property type="component" value="Unassembled WGS sequence"/>
</dbReference>
<comment type="catalytic activity">
    <reaction evidence="3 4">
        <text>(R)-4'-phosphopantothenate + L-cysteine + CTP = N-[(R)-4-phosphopantothenoyl]-L-cysteine + CMP + diphosphate + H(+)</text>
        <dbReference type="Rhea" id="RHEA:19397"/>
        <dbReference type="ChEBI" id="CHEBI:10986"/>
        <dbReference type="ChEBI" id="CHEBI:15378"/>
        <dbReference type="ChEBI" id="CHEBI:33019"/>
        <dbReference type="ChEBI" id="CHEBI:35235"/>
        <dbReference type="ChEBI" id="CHEBI:37563"/>
        <dbReference type="ChEBI" id="CHEBI:59458"/>
        <dbReference type="ChEBI" id="CHEBI:60377"/>
        <dbReference type="EC" id="6.3.2.5"/>
    </reaction>
</comment>
<comment type="pathway">
    <text evidence="3 4">Cofactor biosynthesis; coenzyme A biosynthesis; CoA from (R)-pantothenate: step 3/5.</text>
</comment>
<dbReference type="InterPro" id="IPR035929">
    <property type="entry name" value="CoaB-like_sf"/>
</dbReference>
<feature type="binding site" evidence="3">
    <location>
        <position position="348"/>
    </location>
    <ligand>
        <name>CTP</name>
        <dbReference type="ChEBI" id="CHEBI:37563"/>
    </ligand>
</feature>
<dbReference type="RefSeq" id="WP_022595727.1">
    <property type="nucleotide sequence ID" value="NZ_AP024198.1"/>
</dbReference>
<dbReference type="Gene3D" id="3.40.50.1950">
    <property type="entry name" value="Flavin prenyltransferase-like"/>
    <property type="match status" value="1"/>
</dbReference>
<evidence type="ECO:0000256" key="1">
    <source>
        <dbReference type="ARBA" id="ARBA00022793"/>
    </source>
</evidence>
<comment type="function">
    <text evidence="3">Catalyzes two sequential steps in the biosynthesis of coenzyme A. In the first step cysteine is conjugated to 4'-phosphopantothenate to form 4-phosphopantothenoylcysteine. In the second step the latter compound is decarboxylated to form 4'-phosphopantotheine.</text>
</comment>
<dbReference type="EC" id="6.3.2.5" evidence="3"/>
<dbReference type="Pfam" id="PF04127">
    <property type="entry name" value="DFP"/>
    <property type="match status" value="1"/>
</dbReference>
<evidence type="ECO:0000259" key="5">
    <source>
        <dbReference type="Pfam" id="PF02441"/>
    </source>
</evidence>
<dbReference type="EMBL" id="WUXD01000001">
    <property type="protein sequence ID" value="MBM4626491.1"/>
    <property type="molecule type" value="Genomic_DNA"/>
</dbReference>
<dbReference type="PANTHER" id="PTHR14359:SF6">
    <property type="entry name" value="PHOSPHOPANTOTHENOYLCYSTEINE DECARBOXYLASE"/>
    <property type="match status" value="1"/>
</dbReference>
<keyword evidence="3" id="KW-0511">Multifunctional enzyme</keyword>
<feature type="binding site" evidence="3">
    <location>
        <position position="306"/>
    </location>
    <ligand>
        <name>CTP</name>
        <dbReference type="ChEBI" id="CHEBI:37563"/>
    </ligand>
</feature>
<keyword evidence="3 4" id="KW-0436">Ligase</keyword>
<dbReference type="EC" id="4.1.1.36" evidence="3"/>
<keyword evidence="3 4" id="KW-0288">FMN</keyword>
<feature type="region of interest" description="Phosphopantothenate--cysteine ligase" evidence="3">
    <location>
        <begin position="207"/>
        <end position="428"/>
    </location>
</feature>
<keyword evidence="2 3" id="KW-0456">Lyase</keyword>
<dbReference type="SUPFAM" id="SSF102645">
    <property type="entry name" value="CoaB-like"/>
    <property type="match status" value="1"/>
</dbReference>
<gene>
    <name evidence="3 8" type="primary">coaBC</name>
    <name evidence="9" type="ORF">A5N68_12425</name>
    <name evidence="7" type="ORF">GS453_06305</name>
    <name evidence="8" type="ORF">GS551_22985</name>
</gene>
<feature type="binding site" evidence="3">
    <location>
        <position position="370"/>
    </location>
    <ligand>
        <name>CTP</name>
        <dbReference type="ChEBI" id="CHEBI:37563"/>
    </ligand>
</feature>
<keyword evidence="3" id="KW-0460">Magnesium</keyword>
<organism evidence="8 11">
    <name type="scientific">Rhodococcus hoagii</name>
    <name type="common">Corynebacterium equii</name>
    <dbReference type="NCBI Taxonomy" id="43767"/>
    <lineage>
        <taxon>Bacteria</taxon>
        <taxon>Bacillati</taxon>
        <taxon>Actinomycetota</taxon>
        <taxon>Actinomycetes</taxon>
        <taxon>Mycobacteriales</taxon>
        <taxon>Nocardiaceae</taxon>
        <taxon>Prescottella</taxon>
    </lineage>
</organism>
<dbReference type="AlphaFoldDB" id="A0AAE3BCC6"/>
<comment type="pathway">
    <text evidence="3 4">Cofactor biosynthesis; coenzyme A biosynthesis; CoA from (R)-pantothenate: step 2/5.</text>
</comment>
<name>A0AAE3BCC6_RHOHA</name>
<sequence length="428" mass="44491">MSDRGTDSATDGSGTSPARKRIVVGVGGGIAAYKVCALIRSFTESGHSVRVIPTESALQFVGRATFEALSGNPVQTGVFADVPEVAHVRLGQEADLVVIAPATADLMARAVAGRADDLLTATLLTARCPVVFAPAMHTEMWEHAATVWNVATLRERGNVVIEPASGRLTGKDTGAGRMPEPEEIFALASLLLERSEAMPRDLEGHRVVVSAGGTREPLDPVRFLGNRSSGKQGYAIARLAAQRGAQVTLVAGAVSDLSDPAAVDVVRVRTAEEMREAVMKHAVDADAVVMSAAVADFRPASVATSKIKKGAADEPDSIPLVRNEDILAGLVQARRDGAVGSSTVIVGFAAETGDETGGVLDHARTKLARKGCDLLVVNAVGDGKAFEVDHNDGWLLGSDGTETAIEPGSKSLMASRVLDALAGLLVPE</sequence>
<dbReference type="InterPro" id="IPR003382">
    <property type="entry name" value="Flavoprotein"/>
</dbReference>
<comment type="similarity">
    <text evidence="3 4">In the N-terminal section; belongs to the HFCD (homo-oligomeric flavin containing Cys decarboxylase) superfamily.</text>
</comment>
<proteinExistence type="inferred from homology"/>
<comment type="cofactor">
    <cofactor evidence="3">
        <name>Mg(2+)</name>
        <dbReference type="ChEBI" id="CHEBI:18420"/>
    </cofactor>
</comment>
<evidence type="ECO:0000259" key="6">
    <source>
        <dbReference type="Pfam" id="PF04127"/>
    </source>
</evidence>
<evidence type="ECO:0000256" key="2">
    <source>
        <dbReference type="ARBA" id="ARBA00023239"/>
    </source>
</evidence>
<keyword evidence="3" id="KW-0479">Metal-binding</keyword>
<dbReference type="GO" id="GO:0015941">
    <property type="term" value="P:pantothenate catabolic process"/>
    <property type="evidence" value="ECO:0007669"/>
    <property type="project" value="InterPro"/>
</dbReference>
<dbReference type="GO" id="GO:0004632">
    <property type="term" value="F:phosphopantothenate--cysteine ligase activity"/>
    <property type="evidence" value="ECO:0007669"/>
    <property type="project" value="UniProtKB-UniRule"/>
</dbReference>
<feature type="binding site" evidence="3">
    <location>
        <position position="366"/>
    </location>
    <ligand>
        <name>CTP</name>
        <dbReference type="ChEBI" id="CHEBI:37563"/>
    </ligand>
</feature>
<dbReference type="Proteomes" id="UP000193518">
    <property type="component" value="Unassembled WGS sequence"/>
</dbReference>
<dbReference type="GO" id="GO:0071513">
    <property type="term" value="C:phosphopantothenoylcysteine decarboxylase complex"/>
    <property type="evidence" value="ECO:0007669"/>
    <property type="project" value="TreeGrafter"/>
</dbReference>
<evidence type="ECO:0000313" key="11">
    <source>
        <dbReference type="Proteomes" id="UP000706122"/>
    </source>
</evidence>
<dbReference type="EMBL" id="LWIC01000004">
    <property type="protein sequence ID" value="ORM27265.1"/>
    <property type="molecule type" value="Genomic_DNA"/>
</dbReference>
<keyword evidence="1 3" id="KW-0210">Decarboxylase</keyword>
<evidence type="ECO:0000256" key="3">
    <source>
        <dbReference type="HAMAP-Rule" id="MF_02225"/>
    </source>
</evidence>
<dbReference type="HAMAP" id="MF_02225">
    <property type="entry name" value="CoaBC"/>
    <property type="match status" value="1"/>
</dbReference>
<dbReference type="Proteomes" id="UP000738270">
    <property type="component" value="Unassembled WGS sequence"/>
</dbReference>
<reference evidence="9 10" key="1">
    <citation type="journal article" date="2016" name="Genome Biol. Evol.">
        <title>Pangenome and Phylogenomic Analysis of the Pathogenic Actinobacterium Rhodococcus equi.</title>
        <authorList>
            <person name="Anastasi E."/>
            <person name="MacArthur I."/>
            <person name="Scortti M."/>
            <person name="Alvarez S."/>
            <person name="Giguere S."/>
            <person name="Vazquez-Boland J.A."/>
        </authorList>
    </citation>
    <scope>NUCLEOTIDE SEQUENCE [LARGE SCALE GENOMIC DNA]</scope>
    <source>
        <strain evidence="9 10">PAM1271</strain>
    </source>
</reference>
<evidence type="ECO:0000313" key="9">
    <source>
        <dbReference type="EMBL" id="ORM27265.1"/>
    </source>
</evidence>
<evidence type="ECO:0000256" key="4">
    <source>
        <dbReference type="RuleBase" id="RU364078"/>
    </source>
</evidence>
<accession>A0AAE3BCC6</accession>
<comment type="function">
    <text evidence="4">Catalyzes two steps in the biosynthesis of coenzyme A. In the first step cysteine is conjugated to 4'-phosphopantothenate to form 4-phosphopantothenoylcysteine, in the latter compound is decarboxylated to form 4'-phosphopantotheine.</text>
</comment>
<reference evidence="8" key="2">
    <citation type="submission" date="2019-11" db="EMBL/GenBank/DDBJ databases">
        <title>Spread of Macrolides and rifampicin resistant Rhodococcus equi in clinical isolates in the USA.</title>
        <authorList>
            <person name="Alvarez-Narvaez S."/>
            <person name="Huber L."/>
            <person name="Cohen N.D."/>
            <person name="Slovis N."/>
            <person name="Greiter M."/>
            <person name="Giguere S."/>
            <person name="Hart K."/>
        </authorList>
    </citation>
    <scope>NUCLEOTIDE SEQUENCE</scope>
    <source>
        <strain evidence="7">Lh_38</strain>
        <strain evidence="8">Lh_5</strain>
    </source>
</reference>
<feature type="domain" description="Flavoprotein" evidence="5">
    <location>
        <begin position="20"/>
        <end position="185"/>
    </location>
</feature>
<dbReference type="Gene3D" id="3.40.50.10300">
    <property type="entry name" value="CoaB-like"/>
    <property type="match status" value="1"/>
</dbReference>
<comment type="caution">
    <text evidence="8">The sequence shown here is derived from an EMBL/GenBank/DDBJ whole genome shotgun (WGS) entry which is preliminary data.</text>
</comment>
<feature type="region of interest" description="Phosphopantothenoylcysteine decarboxylase" evidence="3">
    <location>
        <begin position="1"/>
        <end position="206"/>
    </location>
</feature>
<keyword evidence="3 4" id="KW-0285">Flavoprotein</keyword>
<comment type="similarity">
    <text evidence="3 4">In the C-terminal section; belongs to the PPC synthetase family.</text>
</comment>